<dbReference type="PANTHER" id="PTHR24276">
    <property type="entry name" value="POLYSERASE-RELATED"/>
    <property type="match status" value="1"/>
</dbReference>
<evidence type="ECO:0000256" key="1">
    <source>
        <dbReference type="ARBA" id="ARBA00007664"/>
    </source>
</evidence>
<dbReference type="Proteomes" id="UP000671399">
    <property type="component" value="Unassembled WGS sequence"/>
</dbReference>
<dbReference type="RefSeq" id="WP_208570563.1">
    <property type="nucleotide sequence ID" value="NZ_JAGFWR010000033.1"/>
</dbReference>
<evidence type="ECO:0000256" key="4">
    <source>
        <dbReference type="SAM" id="Phobius"/>
    </source>
</evidence>
<feature type="transmembrane region" description="Helical" evidence="4">
    <location>
        <begin position="255"/>
        <end position="274"/>
    </location>
</feature>
<dbReference type="PROSITE" id="PS50240">
    <property type="entry name" value="TRYPSIN_DOM"/>
    <property type="match status" value="1"/>
</dbReference>
<dbReference type="Pfam" id="PF00089">
    <property type="entry name" value="Trypsin"/>
    <property type="match status" value="1"/>
</dbReference>
<dbReference type="PRINTS" id="PR00722">
    <property type="entry name" value="CHYMOTRYPSIN"/>
</dbReference>
<dbReference type="EMBL" id="JAGFWR010000033">
    <property type="protein sequence ID" value="MBO4165052.1"/>
    <property type="molecule type" value="Genomic_DNA"/>
</dbReference>
<keyword evidence="7" id="KW-1185">Reference proteome</keyword>
<dbReference type="InterPro" id="IPR009003">
    <property type="entry name" value="Peptidase_S1_PA"/>
</dbReference>
<dbReference type="SUPFAM" id="SSF50494">
    <property type="entry name" value="Trypsin-like serine proteases"/>
    <property type="match status" value="1"/>
</dbReference>
<organism evidence="6 7">
    <name type="scientific">Micromonospora antibiotica</name>
    <dbReference type="NCBI Taxonomy" id="2807623"/>
    <lineage>
        <taxon>Bacteria</taxon>
        <taxon>Bacillati</taxon>
        <taxon>Actinomycetota</taxon>
        <taxon>Actinomycetes</taxon>
        <taxon>Micromonosporales</taxon>
        <taxon>Micromonosporaceae</taxon>
        <taxon>Micromonospora</taxon>
    </lineage>
</organism>
<name>A0ABS3VHK1_9ACTN</name>
<feature type="region of interest" description="Disordered" evidence="3">
    <location>
        <begin position="278"/>
        <end position="303"/>
    </location>
</feature>
<keyword evidence="4" id="KW-0812">Transmembrane</keyword>
<dbReference type="InterPro" id="IPR050430">
    <property type="entry name" value="Peptidase_S1"/>
</dbReference>
<keyword evidence="4" id="KW-0472">Membrane</keyword>
<proteinExistence type="inferred from homology"/>
<dbReference type="InterPro" id="IPR018114">
    <property type="entry name" value="TRYPSIN_HIS"/>
</dbReference>
<keyword evidence="4" id="KW-1133">Transmembrane helix</keyword>
<evidence type="ECO:0000313" key="7">
    <source>
        <dbReference type="Proteomes" id="UP000671399"/>
    </source>
</evidence>
<feature type="domain" description="Peptidase S1" evidence="5">
    <location>
        <begin position="22"/>
        <end position="247"/>
    </location>
</feature>
<evidence type="ECO:0000259" key="5">
    <source>
        <dbReference type="PROSITE" id="PS50240"/>
    </source>
</evidence>
<dbReference type="InterPro" id="IPR001314">
    <property type="entry name" value="Peptidase_S1A"/>
</dbReference>
<dbReference type="SMART" id="SM00020">
    <property type="entry name" value="Tryp_SPc"/>
    <property type="match status" value="1"/>
</dbReference>
<dbReference type="PROSITE" id="PS00134">
    <property type="entry name" value="TRYPSIN_HIS"/>
    <property type="match status" value="1"/>
</dbReference>
<evidence type="ECO:0000256" key="2">
    <source>
        <dbReference type="ARBA" id="ARBA00023157"/>
    </source>
</evidence>
<reference evidence="6 7" key="1">
    <citation type="submission" date="2021-03" db="EMBL/GenBank/DDBJ databases">
        <authorList>
            <person name="Lee D.-H."/>
        </authorList>
    </citation>
    <scope>NUCLEOTIDE SEQUENCE [LARGE SCALE GENOMIC DNA]</scope>
    <source>
        <strain evidence="6 7">MMS20-R2-23</strain>
    </source>
</reference>
<sequence>MVALAATALTLAPVGVRPAAAIAHGEDAADGAYRFSVRLTMVDLPVAGGGTRDSWCSGALVAPRWVITAGHCFRSPGGQRVSRVVARRTLVTVGRTTLDSRAGHQAEAIAVRQSDAADVALVELDTPITGVAPLRIGDTPPVPGEVVRLTGYGLTTADGPAPADRLQTGQFTVGRVGADVIETSGRRPRADTSPCPHDSGGPYFRERADGTAVLVAVVSTGPGCPHPGPDFSARTDTLRDWITDTTDPANRPSRWVPVGVGAVLALLLLPVALVTRRRRRTAPVPARAGRGVDRVGRRPGRVR</sequence>
<gene>
    <name evidence="6" type="ORF">JQN83_30250</name>
</gene>
<accession>A0ABS3VHK1</accession>
<keyword evidence="2" id="KW-1015">Disulfide bond</keyword>
<dbReference type="PANTHER" id="PTHR24276:SF98">
    <property type="entry name" value="FI18310P1-RELATED"/>
    <property type="match status" value="1"/>
</dbReference>
<protein>
    <submittedName>
        <fullName evidence="6">Trypsin-like serine protease</fullName>
    </submittedName>
</protein>
<dbReference type="Gene3D" id="2.40.10.10">
    <property type="entry name" value="Trypsin-like serine proteases"/>
    <property type="match status" value="1"/>
</dbReference>
<dbReference type="InterPro" id="IPR001254">
    <property type="entry name" value="Trypsin_dom"/>
</dbReference>
<dbReference type="InterPro" id="IPR043504">
    <property type="entry name" value="Peptidase_S1_PA_chymotrypsin"/>
</dbReference>
<evidence type="ECO:0000256" key="3">
    <source>
        <dbReference type="SAM" id="MobiDB-lite"/>
    </source>
</evidence>
<comment type="caution">
    <text evidence="6">The sequence shown here is derived from an EMBL/GenBank/DDBJ whole genome shotgun (WGS) entry which is preliminary data.</text>
</comment>
<comment type="similarity">
    <text evidence="1">Belongs to the peptidase S1 family.</text>
</comment>
<evidence type="ECO:0000313" key="6">
    <source>
        <dbReference type="EMBL" id="MBO4165052.1"/>
    </source>
</evidence>